<dbReference type="RefSeq" id="WP_150021968.1">
    <property type="nucleotide sequence ID" value="NZ_VWOJ01000001.1"/>
</dbReference>
<dbReference type="Proteomes" id="UP000325122">
    <property type="component" value="Unassembled WGS sequence"/>
</dbReference>
<dbReference type="EMBL" id="VWOJ01000001">
    <property type="protein sequence ID" value="KAA5804937.1"/>
    <property type="molecule type" value="Genomic_DNA"/>
</dbReference>
<organism evidence="2 3">
    <name type="scientific">Alkalicaulis satelles</name>
    <dbReference type="NCBI Taxonomy" id="2609175"/>
    <lineage>
        <taxon>Bacteria</taxon>
        <taxon>Pseudomonadati</taxon>
        <taxon>Pseudomonadota</taxon>
        <taxon>Alphaproteobacteria</taxon>
        <taxon>Maricaulales</taxon>
        <taxon>Maricaulaceae</taxon>
        <taxon>Alkalicaulis</taxon>
    </lineage>
</organism>
<comment type="caution">
    <text evidence="2">The sequence shown here is derived from an EMBL/GenBank/DDBJ whole genome shotgun (WGS) entry which is preliminary data.</text>
</comment>
<evidence type="ECO:0000313" key="2">
    <source>
        <dbReference type="EMBL" id="KAA5804937.1"/>
    </source>
</evidence>
<keyword evidence="3" id="KW-1185">Reference proteome</keyword>
<evidence type="ECO:0000313" key="3">
    <source>
        <dbReference type="Proteomes" id="UP000325122"/>
    </source>
</evidence>
<dbReference type="AlphaFoldDB" id="A0A5M6ZML6"/>
<protein>
    <submittedName>
        <fullName evidence="2">Uncharacterized protein</fullName>
    </submittedName>
</protein>
<feature type="region of interest" description="Disordered" evidence="1">
    <location>
        <begin position="1"/>
        <end position="43"/>
    </location>
</feature>
<evidence type="ECO:0000256" key="1">
    <source>
        <dbReference type="SAM" id="MobiDB-lite"/>
    </source>
</evidence>
<reference evidence="2 3" key="1">
    <citation type="submission" date="2019-09" db="EMBL/GenBank/DDBJ databases">
        <authorList>
            <person name="Kevbrin V."/>
            <person name="Grouzdev D.S."/>
        </authorList>
    </citation>
    <scope>NUCLEOTIDE SEQUENCE [LARGE SCALE GENOMIC DNA]</scope>
    <source>
        <strain evidence="2 3">G-192</strain>
    </source>
</reference>
<proteinExistence type="predicted"/>
<gene>
    <name evidence="2" type="ORF">F1654_02780</name>
</gene>
<sequence length="220" mass="24747">MSFAAAAWADPESAGRDQERGGQAIGLQSVQQQAMRPAPQIQRPALQPLERPVFQREDCLPVRPDQLEVARRDGRWKIVDGDQWLWDLGARGQARANRTLDIVQHYGFTQACYIGRPNPPMTYHLVGQEAPEGQLRGEYCLAFSAETAAVRRSGGGWQLVLGNPTPPFGSTRRINENTRRIDFGDNESGARQALAVLQRYGFSQRCFVGLRGDNFEYFRR</sequence>
<name>A0A5M6ZML6_9PROT</name>
<accession>A0A5M6ZML6</accession>